<dbReference type="EMBL" id="SMDC01000010">
    <property type="protein sequence ID" value="TCW34574.1"/>
    <property type="molecule type" value="Genomic_DNA"/>
</dbReference>
<protein>
    <submittedName>
        <fullName evidence="1">Uncharacterized protein</fullName>
    </submittedName>
</protein>
<name>A0A4R4A7D6_MARGR</name>
<reference evidence="1 2" key="1">
    <citation type="submission" date="2019-03" db="EMBL/GenBank/DDBJ databases">
        <title>Genomic Encyclopedia of Type Strains, Phase IV (KMG-IV): sequencing the most valuable type-strain genomes for metagenomic binning, comparative biology and taxonomic classification.</title>
        <authorList>
            <person name="Goeker M."/>
        </authorList>
    </citation>
    <scope>NUCLEOTIDE SEQUENCE [LARGE SCALE GENOMIC DNA]</scope>
    <source>
        <strain evidence="1 2">DSM 203</strain>
    </source>
</reference>
<dbReference type="RefSeq" id="WP_165913529.1">
    <property type="nucleotide sequence ID" value="NZ_NRRH01000048.1"/>
</dbReference>
<proteinExistence type="predicted"/>
<gene>
    <name evidence="1" type="ORF">EDC29_110124</name>
</gene>
<comment type="caution">
    <text evidence="1">The sequence shown here is derived from an EMBL/GenBank/DDBJ whole genome shotgun (WGS) entry which is preliminary data.</text>
</comment>
<evidence type="ECO:0000313" key="1">
    <source>
        <dbReference type="EMBL" id="TCW34574.1"/>
    </source>
</evidence>
<accession>A0A4R4A7D6</accession>
<organism evidence="1 2">
    <name type="scientific">Marichromatium gracile</name>
    <name type="common">Chromatium gracile</name>
    <dbReference type="NCBI Taxonomy" id="1048"/>
    <lineage>
        <taxon>Bacteria</taxon>
        <taxon>Pseudomonadati</taxon>
        <taxon>Pseudomonadota</taxon>
        <taxon>Gammaproteobacteria</taxon>
        <taxon>Chromatiales</taxon>
        <taxon>Chromatiaceae</taxon>
        <taxon>Marichromatium</taxon>
    </lineage>
</organism>
<dbReference type="AlphaFoldDB" id="A0A4R4A7D6"/>
<dbReference type="Proteomes" id="UP000295247">
    <property type="component" value="Unassembled WGS sequence"/>
</dbReference>
<sequence>MPLWLSQPAMMLAPDSGRGRDARFDFYVENAAARHGTAPPVFAGLAECPDTDHPEAETLAGAAVRLALLDAPPGAVPTRLYDCRSSPSIGGPAPSYKLLAKASLDRTVPLALHGQGGTETIQAILLRLCEGTEEDGLTLLSGLHWPVGSERDTASHAASAAAAALISPFPPLAGGYRLLSAAVTRHPAEDRAAALATVLGEALERSGLAVGDIGWSVAQEGAADTPMVLSAVMPDARKMRRTMRRGIDLGCADLLVSLRELSVTLSAGTPGALLAAGNFMSAAALIVVPEWSIAEG</sequence>
<evidence type="ECO:0000313" key="2">
    <source>
        <dbReference type="Proteomes" id="UP000295247"/>
    </source>
</evidence>